<evidence type="ECO:0000313" key="15">
    <source>
        <dbReference type="Proteomes" id="UP001497623"/>
    </source>
</evidence>
<dbReference type="GO" id="GO:0005507">
    <property type="term" value="F:copper ion binding"/>
    <property type="evidence" value="ECO:0007669"/>
    <property type="project" value="InterPro"/>
</dbReference>
<dbReference type="InterPro" id="IPR000323">
    <property type="entry name" value="Cu2_ascorb_mOase_N"/>
</dbReference>
<sequence>MDQAPGINVKMILHSLLSLLLLLGEVYAQFGLPYYDFIYHVTLDADRTEAFRMMWTPEEKYLTVEIQVATLGYVGLGFSPNGGMGGSDIFFGWVDDLGKVKYMDMHAESNSAPIKDPSQDYEMLGGYENGTHTVLRFTRPWTTCDDKHDWMLTGDTIKVIWAYSDADPRDESDLQYHGVHRGAKNMLLREPPLNTDLFREDLMTWDIRSPNVYLPADIDTLYWCKMYKVPEMRRKTHFVGYLPLIEESAALYVHHMILYECTLDNSDQLLERYIEAKGTQCYGPNMPPSWGRCRTPIIIWAIGSEGEAFPDHVGLPLGEEHGGSTYFLLEVHYDNPNLDTGVIDSSGMRLFFTEDLREHDAGVLWTGHQVNPLMIIPPGVSDWTTMGQCAAECIIDALPKGGVKVFSGFLHTHLLGRGIAVKHIRDGKELPTVLKDNFPLYKYRDYRVTKVQATITACSYDGHKRLKATISDTPVVEVFCIGVPHLHLNHKIIHVCEFRANVKSSSSTFTPSRPRPPILVERLANDHSESASEKEKQINDSIQSQTALSKQQIVIKSTLRDLEIVSRLTSQSQQHNSLVLDAYNWEYPTRAQHMRYVLNDPVLDDSGHPTNGQRILPLPDGVWLHPYDISPVCISSLAAFVMHHHLHHHYSISNPTLALPSTTSSITATITYNTITITFPSLVTIT</sequence>
<dbReference type="CDD" id="cd09631">
    <property type="entry name" value="DOMON_DOH"/>
    <property type="match status" value="1"/>
</dbReference>
<dbReference type="EMBL" id="CAXKWB010059379">
    <property type="protein sequence ID" value="CAL4181898.1"/>
    <property type="molecule type" value="Genomic_DNA"/>
</dbReference>
<keyword evidence="5 12" id="KW-0732">Signal</keyword>
<dbReference type="AlphaFoldDB" id="A0AAV2SEZ0"/>
<dbReference type="InterPro" id="IPR024548">
    <property type="entry name" value="Cu2_monoox_C"/>
</dbReference>
<keyword evidence="11" id="KW-0325">Glycoprotein</keyword>
<dbReference type="FunFam" id="2.60.40.1210:FF:000001">
    <property type="entry name" value="Monooxygenase, DBH-like 1, like"/>
    <property type="match status" value="1"/>
</dbReference>
<dbReference type="GO" id="GO:0004500">
    <property type="term" value="F:dopamine beta-monooxygenase activity"/>
    <property type="evidence" value="ECO:0007669"/>
    <property type="project" value="InterPro"/>
</dbReference>
<protein>
    <recommendedName>
        <fullName evidence="13">DOMON domain-containing protein</fullName>
    </recommendedName>
</protein>
<dbReference type="SMART" id="SM00664">
    <property type="entry name" value="DoH"/>
    <property type="match status" value="1"/>
</dbReference>
<evidence type="ECO:0000313" key="14">
    <source>
        <dbReference type="EMBL" id="CAL4181898.1"/>
    </source>
</evidence>
<dbReference type="InterPro" id="IPR008977">
    <property type="entry name" value="PHM/PNGase_F_dom_sf"/>
</dbReference>
<keyword evidence="4" id="KW-0479">Metal-binding</keyword>
<dbReference type="InterPro" id="IPR014784">
    <property type="entry name" value="Cu2_ascorb_mOase-like_C"/>
</dbReference>
<dbReference type="GO" id="GO:0006589">
    <property type="term" value="P:octopamine biosynthetic process"/>
    <property type="evidence" value="ECO:0007669"/>
    <property type="project" value="TreeGrafter"/>
</dbReference>
<dbReference type="Gene3D" id="2.60.120.310">
    <property type="entry name" value="Copper type II, ascorbate-dependent monooxygenase, N-terminal domain"/>
    <property type="match status" value="1"/>
</dbReference>
<gene>
    <name evidence="14" type="ORF">MNOR_LOCUS35473</name>
</gene>
<dbReference type="SUPFAM" id="SSF49742">
    <property type="entry name" value="PHM/PNGase F"/>
    <property type="match status" value="2"/>
</dbReference>
<comment type="caution">
    <text evidence="14">The sequence shown here is derived from an EMBL/GenBank/DDBJ whole genome shotgun (WGS) entry which is preliminary data.</text>
</comment>
<evidence type="ECO:0000256" key="10">
    <source>
        <dbReference type="ARBA" id="ARBA00023157"/>
    </source>
</evidence>
<evidence type="ECO:0000256" key="11">
    <source>
        <dbReference type="ARBA" id="ARBA00023180"/>
    </source>
</evidence>
<keyword evidence="7" id="KW-0186">Copper</keyword>
<dbReference type="Pfam" id="PF03351">
    <property type="entry name" value="DOMON"/>
    <property type="match status" value="1"/>
</dbReference>
<dbReference type="Proteomes" id="UP001497623">
    <property type="component" value="Unassembled WGS sequence"/>
</dbReference>
<evidence type="ECO:0000256" key="6">
    <source>
        <dbReference type="ARBA" id="ARBA00023002"/>
    </source>
</evidence>
<evidence type="ECO:0000256" key="4">
    <source>
        <dbReference type="ARBA" id="ARBA00022723"/>
    </source>
</evidence>
<evidence type="ECO:0000256" key="9">
    <source>
        <dbReference type="ARBA" id="ARBA00023136"/>
    </source>
</evidence>
<keyword evidence="15" id="KW-1185">Reference proteome</keyword>
<dbReference type="Pfam" id="PF01082">
    <property type="entry name" value="Cu2_monooxygen"/>
    <property type="match status" value="1"/>
</dbReference>
<reference evidence="14 15" key="1">
    <citation type="submission" date="2024-05" db="EMBL/GenBank/DDBJ databases">
        <authorList>
            <person name="Wallberg A."/>
        </authorList>
    </citation>
    <scope>NUCLEOTIDE SEQUENCE [LARGE SCALE GENOMIC DNA]</scope>
</reference>
<dbReference type="PROSITE" id="PS50836">
    <property type="entry name" value="DOMON"/>
    <property type="match status" value="1"/>
</dbReference>
<feature type="chain" id="PRO_5043718856" description="DOMON domain-containing protein" evidence="12">
    <location>
        <begin position="29"/>
        <end position="686"/>
    </location>
</feature>
<evidence type="ECO:0000256" key="5">
    <source>
        <dbReference type="ARBA" id="ARBA00022729"/>
    </source>
</evidence>
<dbReference type="Pfam" id="PF03712">
    <property type="entry name" value="Cu2_monoox_C"/>
    <property type="match status" value="1"/>
</dbReference>
<keyword evidence="8" id="KW-0503">Monooxygenase</keyword>
<dbReference type="PRINTS" id="PR00767">
    <property type="entry name" value="DBMONOXGNASE"/>
</dbReference>
<keyword evidence="9" id="KW-0472">Membrane</keyword>
<keyword evidence="6" id="KW-0560">Oxidoreductase</keyword>
<comment type="subcellular location">
    <subcellularLocation>
        <location evidence="2">Membrane</location>
    </subcellularLocation>
</comment>
<comment type="cofactor">
    <cofactor evidence="1">
        <name>Cu(2+)</name>
        <dbReference type="ChEBI" id="CHEBI:29036"/>
    </cofactor>
</comment>
<dbReference type="InterPro" id="IPR045266">
    <property type="entry name" value="DOH_DOMON"/>
</dbReference>
<evidence type="ECO:0000259" key="13">
    <source>
        <dbReference type="PROSITE" id="PS50836"/>
    </source>
</evidence>
<dbReference type="GO" id="GO:0005615">
    <property type="term" value="C:extracellular space"/>
    <property type="evidence" value="ECO:0007669"/>
    <property type="project" value="TreeGrafter"/>
</dbReference>
<dbReference type="InterPro" id="IPR036939">
    <property type="entry name" value="Cu2_ascorb_mOase_N_sf"/>
</dbReference>
<evidence type="ECO:0000256" key="7">
    <source>
        <dbReference type="ARBA" id="ARBA00023008"/>
    </source>
</evidence>
<dbReference type="PANTHER" id="PTHR10157">
    <property type="entry name" value="DOPAMINE BETA HYDROXYLASE RELATED"/>
    <property type="match status" value="1"/>
</dbReference>
<feature type="non-terminal residue" evidence="14">
    <location>
        <position position="686"/>
    </location>
</feature>
<dbReference type="InterPro" id="IPR028460">
    <property type="entry name" value="Tbh/DBH"/>
</dbReference>
<proteinExistence type="inferred from homology"/>
<evidence type="ECO:0000256" key="3">
    <source>
        <dbReference type="ARBA" id="ARBA00010676"/>
    </source>
</evidence>
<evidence type="ECO:0000256" key="12">
    <source>
        <dbReference type="SAM" id="SignalP"/>
    </source>
</evidence>
<organism evidence="14 15">
    <name type="scientific">Meganyctiphanes norvegica</name>
    <name type="common">Northern krill</name>
    <name type="synonym">Thysanopoda norvegica</name>
    <dbReference type="NCBI Taxonomy" id="48144"/>
    <lineage>
        <taxon>Eukaryota</taxon>
        <taxon>Metazoa</taxon>
        <taxon>Ecdysozoa</taxon>
        <taxon>Arthropoda</taxon>
        <taxon>Crustacea</taxon>
        <taxon>Multicrustacea</taxon>
        <taxon>Malacostraca</taxon>
        <taxon>Eumalacostraca</taxon>
        <taxon>Eucarida</taxon>
        <taxon>Euphausiacea</taxon>
        <taxon>Euphausiidae</taxon>
        <taxon>Meganyctiphanes</taxon>
    </lineage>
</organism>
<evidence type="ECO:0000256" key="2">
    <source>
        <dbReference type="ARBA" id="ARBA00004370"/>
    </source>
</evidence>
<dbReference type="FunFam" id="2.60.120.310:FF:000004">
    <property type="entry name" value="DBH-like monooxygenase protein 1"/>
    <property type="match status" value="1"/>
</dbReference>
<dbReference type="GO" id="GO:0042420">
    <property type="term" value="P:dopamine catabolic process"/>
    <property type="evidence" value="ECO:0007669"/>
    <property type="project" value="TreeGrafter"/>
</dbReference>
<dbReference type="GO" id="GO:0042421">
    <property type="term" value="P:norepinephrine biosynthetic process"/>
    <property type="evidence" value="ECO:0007669"/>
    <property type="project" value="TreeGrafter"/>
</dbReference>
<dbReference type="InterPro" id="IPR000945">
    <property type="entry name" value="DBH-like"/>
</dbReference>
<evidence type="ECO:0000256" key="1">
    <source>
        <dbReference type="ARBA" id="ARBA00001973"/>
    </source>
</evidence>
<feature type="domain" description="DOMON" evidence="13">
    <location>
        <begin position="49"/>
        <end position="164"/>
    </location>
</feature>
<feature type="signal peptide" evidence="12">
    <location>
        <begin position="1"/>
        <end position="28"/>
    </location>
</feature>
<keyword evidence="10" id="KW-1015">Disulfide bond</keyword>
<accession>A0AAV2SEZ0</accession>
<dbReference type="Gene3D" id="2.60.120.230">
    <property type="match status" value="1"/>
</dbReference>
<dbReference type="SUPFAM" id="SSF49344">
    <property type="entry name" value="CBD9-like"/>
    <property type="match status" value="1"/>
</dbReference>
<dbReference type="Gene3D" id="2.60.40.1210">
    <property type="entry name" value="Cellobiose dehydrogenase, cytochrome domain"/>
    <property type="match status" value="1"/>
</dbReference>
<name>A0AAV2SEZ0_MEGNR</name>
<evidence type="ECO:0000256" key="8">
    <source>
        <dbReference type="ARBA" id="ARBA00023033"/>
    </source>
</evidence>
<dbReference type="InterPro" id="IPR005018">
    <property type="entry name" value="DOMON_domain"/>
</dbReference>
<dbReference type="PANTHER" id="PTHR10157:SF23">
    <property type="entry name" value="MOXD1 HOMOLOG 1"/>
    <property type="match status" value="1"/>
</dbReference>
<dbReference type="GO" id="GO:0030667">
    <property type="term" value="C:secretory granule membrane"/>
    <property type="evidence" value="ECO:0007669"/>
    <property type="project" value="TreeGrafter"/>
</dbReference>
<comment type="similarity">
    <text evidence="3">Belongs to the copper type II ascorbate-dependent monooxygenase family.</text>
</comment>